<name>A0A6A5R4J0_9PLEO</name>
<keyword evidence="4" id="KW-0804">Transcription</keyword>
<feature type="compositionally biased region" description="Polar residues" evidence="6">
    <location>
        <begin position="99"/>
        <end position="108"/>
    </location>
</feature>
<feature type="domain" description="Zn(2)-C6 fungal-type" evidence="7">
    <location>
        <begin position="25"/>
        <end position="55"/>
    </location>
</feature>
<gene>
    <name evidence="8" type="ORF">M421DRAFT_77921</name>
</gene>
<evidence type="ECO:0000256" key="3">
    <source>
        <dbReference type="ARBA" id="ARBA00023015"/>
    </source>
</evidence>
<sequence>MPSESPEGNQADSPDQAKPATEGLACNGCRKAKLRCSRDRPNCLHCRKTGLECIYESKRNKPGLKPGAVENLHRRLDELERRLEEKDASEARHPGGDADNSTVSVSNGSDATAHDVLALLARELPKLVGQNKTQSVTTPALSEQSYKRRRLDDTSDVPSWTGDAPTLPRADMLETILTAYFTHVHPWIPMIHQGRFFERLADETRRDQLLIILHAMVLAASKFVPGATVQVFEHTRKWIICSAMDSLSVENLQALTILTFNDFGDGNAEKTWSVIGSMTRTVEYAQLAQEQEEGERRPFSQPFAPLHHTGDWTEVEERRRVFWNIFLLDRLCSVTTAWNTSLTSDDVYRRLPCDGHLWRKQKPVLTPYFGIWDRSRGRIGNPVDFISCHPSQGHGNCSIDLRNPASDPPLRVGFSQHAPSDMSTVGAFAYNIEATESMSRVMSYFLQQKVNLRDQNDINSWLTRFKELDLRLVHWKMLLPQKWKANPNLTRQVPLMDPNLTTAHVTHNTSMILLHQTIAYPPTHWGFRKKLPSGCSVEACYLAGVEIATITQKYLRKSMNNSPIGSQYAFCIFIAARVLLVHWRYESGNQLPTEFWSLVHSLDEMSVRWCAFAKSPQTQNLFAKYASRLKELYDVCSTNLNHQIDVMNYTSDIHNCYKHDRSAGDLSVWPMAPQGLNQAIPEASTILPPNAPEALDFTSIPPIILDQDFVDLDRVIAFDDGSMFTAAFDAAASAW</sequence>
<reference evidence="8" key="1">
    <citation type="journal article" date="2020" name="Stud. Mycol.">
        <title>101 Dothideomycetes genomes: a test case for predicting lifestyles and emergence of pathogens.</title>
        <authorList>
            <person name="Haridas S."/>
            <person name="Albert R."/>
            <person name="Binder M."/>
            <person name="Bloem J."/>
            <person name="Labutti K."/>
            <person name="Salamov A."/>
            <person name="Andreopoulos B."/>
            <person name="Baker S."/>
            <person name="Barry K."/>
            <person name="Bills G."/>
            <person name="Bluhm B."/>
            <person name="Cannon C."/>
            <person name="Castanera R."/>
            <person name="Culley D."/>
            <person name="Daum C."/>
            <person name="Ezra D."/>
            <person name="Gonzalez J."/>
            <person name="Henrissat B."/>
            <person name="Kuo A."/>
            <person name="Liang C."/>
            <person name="Lipzen A."/>
            <person name="Lutzoni F."/>
            <person name="Magnuson J."/>
            <person name="Mondo S."/>
            <person name="Nolan M."/>
            <person name="Ohm R."/>
            <person name="Pangilinan J."/>
            <person name="Park H.-J."/>
            <person name="Ramirez L."/>
            <person name="Alfaro M."/>
            <person name="Sun H."/>
            <person name="Tritt A."/>
            <person name="Yoshinaga Y."/>
            <person name="Zwiers L.-H."/>
            <person name="Turgeon B."/>
            <person name="Goodwin S."/>
            <person name="Spatafora J."/>
            <person name="Crous P."/>
            <person name="Grigoriev I."/>
        </authorList>
    </citation>
    <scope>NUCLEOTIDE SEQUENCE</scope>
    <source>
        <strain evidence="8">CBS 183.55</strain>
    </source>
</reference>
<dbReference type="OrthoDB" id="4456959at2759"/>
<dbReference type="GO" id="GO:0000981">
    <property type="term" value="F:DNA-binding transcription factor activity, RNA polymerase II-specific"/>
    <property type="evidence" value="ECO:0007669"/>
    <property type="project" value="InterPro"/>
</dbReference>
<evidence type="ECO:0000259" key="7">
    <source>
        <dbReference type="PROSITE" id="PS50048"/>
    </source>
</evidence>
<dbReference type="InterPro" id="IPR007219">
    <property type="entry name" value="XnlR_reg_dom"/>
</dbReference>
<dbReference type="CDD" id="cd00067">
    <property type="entry name" value="GAL4"/>
    <property type="match status" value="1"/>
</dbReference>
<evidence type="ECO:0000256" key="1">
    <source>
        <dbReference type="ARBA" id="ARBA00004123"/>
    </source>
</evidence>
<dbReference type="SMART" id="SM00906">
    <property type="entry name" value="Fungal_trans"/>
    <property type="match status" value="1"/>
</dbReference>
<feature type="compositionally biased region" description="Polar residues" evidence="6">
    <location>
        <begin position="1"/>
        <end position="13"/>
    </location>
</feature>
<feature type="region of interest" description="Disordered" evidence="6">
    <location>
        <begin position="1"/>
        <end position="22"/>
    </location>
</feature>
<dbReference type="SUPFAM" id="SSF57701">
    <property type="entry name" value="Zn2/Cys6 DNA-binding domain"/>
    <property type="match status" value="1"/>
</dbReference>
<keyword evidence="2" id="KW-0479">Metal-binding</keyword>
<dbReference type="AlphaFoldDB" id="A0A6A5R4J0"/>
<dbReference type="PANTHER" id="PTHR47338:SF23">
    <property type="entry name" value="ZN(II)2CYS6 TRANSCRIPTION FACTOR (EUROFUNG)"/>
    <property type="match status" value="1"/>
</dbReference>
<dbReference type="GO" id="GO:0005634">
    <property type="term" value="C:nucleus"/>
    <property type="evidence" value="ECO:0007669"/>
    <property type="project" value="UniProtKB-SubCell"/>
</dbReference>
<accession>A0A6A5R4J0</accession>
<dbReference type="RefSeq" id="XP_033442786.1">
    <property type="nucleotide sequence ID" value="XM_033597367.1"/>
</dbReference>
<dbReference type="Proteomes" id="UP000800082">
    <property type="component" value="Unassembled WGS sequence"/>
</dbReference>
<keyword evidence="5" id="KW-0539">Nucleus</keyword>
<dbReference type="SMART" id="SM00066">
    <property type="entry name" value="GAL4"/>
    <property type="match status" value="1"/>
</dbReference>
<dbReference type="PROSITE" id="PS50048">
    <property type="entry name" value="ZN2_CY6_FUNGAL_2"/>
    <property type="match status" value="1"/>
</dbReference>
<feature type="compositionally biased region" description="Basic and acidic residues" evidence="6">
    <location>
        <begin position="84"/>
        <end position="96"/>
    </location>
</feature>
<dbReference type="PANTHER" id="PTHR47338">
    <property type="entry name" value="ZN(II)2CYS6 TRANSCRIPTION FACTOR (EUROFUNG)-RELATED"/>
    <property type="match status" value="1"/>
</dbReference>
<feature type="region of interest" description="Disordered" evidence="6">
    <location>
        <begin position="84"/>
        <end position="108"/>
    </location>
</feature>
<comment type="subcellular location">
    <subcellularLocation>
        <location evidence="1">Nucleus</location>
    </subcellularLocation>
</comment>
<dbReference type="InterPro" id="IPR036864">
    <property type="entry name" value="Zn2-C6_fun-type_DNA-bd_sf"/>
</dbReference>
<organism evidence="8 9">
    <name type="scientific">Didymella exigua CBS 183.55</name>
    <dbReference type="NCBI Taxonomy" id="1150837"/>
    <lineage>
        <taxon>Eukaryota</taxon>
        <taxon>Fungi</taxon>
        <taxon>Dikarya</taxon>
        <taxon>Ascomycota</taxon>
        <taxon>Pezizomycotina</taxon>
        <taxon>Dothideomycetes</taxon>
        <taxon>Pleosporomycetidae</taxon>
        <taxon>Pleosporales</taxon>
        <taxon>Pleosporineae</taxon>
        <taxon>Didymellaceae</taxon>
        <taxon>Didymella</taxon>
    </lineage>
</organism>
<dbReference type="GeneID" id="54355034"/>
<dbReference type="InterPro" id="IPR001138">
    <property type="entry name" value="Zn2Cys6_DnaBD"/>
</dbReference>
<protein>
    <recommendedName>
        <fullName evidence="7">Zn(2)-C6 fungal-type domain-containing protein</fullName>
    </recommendedName>
</protein>
<evidence type="ECO:0000256" key="4">
    <source>
        <dbReference type="ARBA" id="ARBA00023163"/>
    </source>
</evidence>
<keyword evidence="9" id="KW-1185">Reference proteome</keyword>
<evidence type="ECO:0000313" key="8">
    <source>
        <dbReference type="EMBL" id="KAF1922533.1"/>
    </source>
</evidence>
<dbReference type="GO" id="GO:0006351">
    <property type="term" value="P:DNA-templated transcription"/>
    <property type="evidence" value="ECO:0007669"/>
    <property type="project" value="InterPro"/>
</dbReference>
<feature type="region of interest" description="Disordered" evidence="6">
    <location>
        <begin position="130"/>
        <end position="163"/>
    </location>
</feature>
<keyword evidence="3" id="KW-0805">Transcription regulation</keyword>
<proteinExistence type="predicted"/>
<evidence type="ECO:0000256" key="5">
    <source>
        <dbReference type="ARBA" id="ARBA00023242"/>
    </source>
</evidence>
<dbReference type="EMBL" id="ML979023">
    <property type="protein sequence ID" value="KAF1922533.1"/>
    <property type="molecule type" value="Genomic_DNA"/>
</dbReference>
<dbReference type="InterPro" id="IPR050815">
    <property type="entry name" value="TF_fung"/>
</dbReference>
<dbReference type="Pfam" id="PF04082">
    <property type="entry name" value="Fungal_trans"/>
    <property type="match status" value="1"/>
</dbReference>
<dbReference type="Gene3D" id="4.10.240.10">
    <property type="entry name" value="Zn(2)-C6 fungal-type DNA-binding domain"/>
    <property type="match status" value="1"/>
</dbReference>
<dbReference type="GO" id="GO:0003677">
    <property type="term" value="F:DNA binding"/>
    <property type="evidence" value="ECO:0007669"/>
    <property type="project" value="InterPro"/>
</dbReference>
<evidence type="ECO:0000256" key="6">
    <source>
        <dbReference type="SAM" id="MobiDB-lite"/>
    </source>
</evidence>
<feature type="compositionally biased region" description="Polar residues" evidence="6">
    <location>
        <begin position="130"/>
        <end position="144"/>
    </location>
</feature>
<dbReference type="Pfam" id="PF00172">
    <property type="entry name" value="Zn_clus"/>
    <property type="match status" value="1"/>
</dbReference>
<dbReference type="GO" id="GO:0008270">
    <property type="term" value="F:zinc ion binding"/>
    <property type="evidence" value="ECO:0007669"/>
    <property type="project" value="InterPro"/>
</dbReference>
<dbReference type="CDD" id="cd12148">
    <property type="entry name" value="fungal_TF_MHR"/>
    <property type="match status" value="1"/>
</dbReference>
<evidence type="ECO:0000256" key="2">
    <source>
        <dbReference type="ARBA" id="ARBA00022723"/>
    </source>
</evidence>
<evidence type="ECO:0000313" key="9">
    <source>
        <dbReference type="Proteomes" id="UP000800082"/>
    </source>
</evidence>
<dbReference type="PROSITE" id="PS00463">
    <property type="entry name" value="ZN2_CY6_FUNGAL_1"/>
    <property type="match status" value="1"/>
</dbReference>